<accession>A0A0F4J4J7</accession>
<proteinExistence type="predicted"/>
<evidence type="ECO:0000313" key="2">
    <source>
        <dbReference type="EMBL" id="KJY27861.1"/>
    </source>
</evidence>
<name>A0A0F4J4J7_9ACTN</name>
<sequence length="120" mass="12495">MSVGPDPTHRPTALATTAGPGPTVTATAAPPEAAALAERYRAAGGDPAVYGIQREAGPDGVPRLVVRTRDANGDDTVFRKQHASIASYLRAQEGVPLAGGYLIDVFGPDGRLLHRLDTRP</sequence>
<gene>
    <name evidence="2" type="ORF">VR44_26575</name>
</gene>
<organism evidence="2 3">
    <name type="scientific">Streptomyces katrae</name>
    <dbReference type="NCBI Taxonomy" id="68223"/>
    <lineage>
        <taxon>Bacteria</taxon>
        <taxon>Bacillati</taxon>
        <taxon>Actinomycetota</taxon>
        <taxon>Actinomycetes</taxon>
        <taxon>Kitasatosporales</taxon>
        <taxon>Streptomycetaceae</taxon>
        <taxon>Streptomyces</taxon>
    </lineage>
</organism>
<dbReference type="Proteomes" id="UP000033551">
    <property type="component" value="Unassembled WGS sequence"/>
</dbReference>
<dbReference type="PATRIC" id="fig|68223.7.peg.1440"/>
<reference evidence="2 3" key="1">
    <citation type="submission" date="2015-02" db="EMBL/GenBank/DDBJ databases">
        <authorList>
            <person name="Ju K.-S."/>
            <person name="Doroghazi J.R."/>
            <person name="Metcalf W."/>
        </authorList>
    </citation>
    <scope>NUCLEOTIDE SEQUENCE [LARGE SCALE GENOMIC DNA]</scope>
    <source>
        <strain evidence="2 3">NRRL ISP-5550</strain>
    </source>
</reference>
<feature type="compositionally biased region" description="Low complexity" evidence="1">
    <location>
        <begin position="11"/>
        <end position="27"/>
    </location>
</feature>
<feature type="region of interest" description="Disordered" evidence="1">
    <location>
        <begin position="1"/>
        <end position="27"/>
    </location>
</feature>
<evidence type="ECO:0000256" key="1">
    <source>
        <dbReference type="SAM" id="MobiDB-lite"/>
    </source>
</evidence>
<comment type="caution">
    <text evidence="2">The sequence shown here is derived from an EMBL/GenBank/DDBJ whole genome shotgun (WGS) entry which is preliminary data.</text>
</comment>
<protein>
    <submittedName>
        <fullName evidence="2">Uncharacterized protein</fullName>
    </submittedName>
</protein>
<keyword evidence="3" id="KW-1185">Reference proteome</keyword>
<dbReference type="AlphaFoldDB" id="A0A0F4J4J7"/>
<dbReference type="EMBL" id="JZWV01000791">
    <property type="protein sequence ID" value="KJY27861.1"/>
    <property type="molecule type" value="Genomic_DNA"/>
</dbReference>
<evidence type="ECO:0000313" key="3">
    <source>
        <dbReference type="Proteomes" id="UP000033551"/>
    </source>
</evidence>